<keyword evidence="1" id="KW-0472">Membrane</keyword>
<keyword evidence="1" id="KW-0812">Transmembrane</keyword>
<proteinExistence type="predicted"/>
<dbReference type="AlphaFoldDB" id="A0A6C0E996"/>
<sequence length="98" mass="11684">MSDSLKPFYVVNKKNINSAINLQVLLSALTTGVTYYIYELIEYYITIDYENNRLKEHIRDKLFLKFLIQTILTIIIMFFLLYLFRIIFGWGGFLIDID</sequence>
<name>A0A6C0E996_9ZZZZ</name>
<evidence type="ECO:0000313" key="2">
    <source>
        <dbReference type="EMBL" id="QHT24829.1"/>
    </source>
</evidence>
<reference evidence="2" key="1">
    <citation type="journal article" date="2020" name="Nature">
        <title>Giant virus diversity and host interactions through global metagenomics.</title>
        <authorList>
            <person name="Schulz F."/>
            <person name="Roux S."/>
            <person name="Paez-Espino D."/>
            <person name="Jungbluth S."/>
            <person name="Walsh D.A."/>
            <person name="Denef V.J."/>
            <person name="McMahon K.D."/>
            <person name="Konstantinidis K.T."/>
            <person name="Eloe-Fadrosh E.A."/>
            <person name="Kyrpides N.C."/>
            <person name="Woyke T."/>
        </authorList>
    </citation>
    <scope>NUCLEOTIDE SEQUENCE</scope>
    <source>
        <strain evidence="2">GVMAG-M-3300023179-150</strain>
    </source>
</reference>
<organism evidence="2">
    <name type="scientific">viral metagenome</name>
    <dbReference type="NCBI Taxonomy" id="1070528"/>
    <lineage>
        <taxon>unclassified sequences</taxon>
        <taxon>metagenomes</taxon>
        <taxon>organismal metagenomes</taxon>
    </lineage>
</organism>
<dbReference type="EMBL" id="MN739749">
    <property type="protein sequence ID" value="QHT24829.1"/>
    <property type="molecule type" value="Genomic_DNA"/>
</dbReference>
<feature type="transmembrane region" description="Helical" evidence="1">
    <location>
        <begin position="62"/>
        <end position="84"/>
    </location>
</feature>
<evidence type="ECO:0000256" key="1">
    <source>
        <dbReference type="SAM" id="Phobius"/>
    </source>
</evidence>
<protein>
    <submittedName>
        <fullName evidence="2">Uncharacterized protein</fullName>
    </submittedName>
</protein>
<accession>A0A6C0E996</accession>
<keyword evidence="1" id="KW-1133">Transmembrane helix</keyword>
<feature type="transmembrane region" description="Helical" evidence="1">
    <location>
        <begin position="20"/>
        <end position="41"/>
    </location>
</feature>